<dbReference type="STRING" id="1302690.BUE76_02750"/>
<evidence type="ECO:0000256" key="1">
    <source>
        <dbReference type="SAM" id="SignalP"/>
    </source>
</evidence>
<feature type="chain" id="PRO_5012183501" description="GLPGLI family protein" evidence="1">
    <location>
        <begin position="18"/>
        <end position="244"/>
    </location>
</feature>
<dbReference type="Proteomes" id="UP000184368">
    <property type="component" value="Unassembled WGS sequence"/>
</dbReference>
<evidence type="ECO:0008006" key="4">
    <source>
        <dbReference type="Google" id="ProtNLM"/>
    </source>
</evidence>
<proteinExistence type="predicted"/>
<dbReference type="OrthoDB" id="655382at2"/>
<keyword evidence="1" id="KW-0732">Signal</keyword>
<keyword evidence="3" id="KW-1185">Reference proteome</keyword>
<reference evidence="2 3" key="1">
    <citation type="submission" date="2016-11" db="EMBL/GenBank/DDBJ databases">
        <authorList>
            <person name="Jaros S."/>
            <person name="Januszkiewicz K."/>
            <person name="Wedrychowicz H."/>
        </authorList>
    </citation>
    <scope>NUCLEOTIDE SEQUENCE [LARGE SCALE GENOMIC DNA]</scope>
    <source>
        <strain evidence="2 3">DSM 26897</strain>
    </source>
</reference>
<dbReference type="AlphaFoldDB" id="A0A1M5GQ29"/>
<evidence type="ECO:0000313" key="3">
    <source>
        <dbReference type="Proteomes" id="UP000184368"/>
    </source>
</evidence>
<accession>A0A1M5GQ29</accession>
<dbReference type="EMBL" id="FQUO01000017">
    <property type="protein sequence ID" value="SHG05651.1"/>
    <property type="molecule type" value="Genomic_DNA"/>
</dbReference>
<feature type="signal peptide" evidence="1">
    <location>
        <begin position="1"/>
        <end position="17"/>
    </location>
</feature>
<name>A0A1M5GQ29_9BACT</name>
<gene>
    <name evidence="2" type="ORF">SAMN05444008_1176</name>
</gene>
<dbReference type="RefSeq" id="WP_073046475.1">
    <property type="nucleotide sequence ID" value="NZ_FQUO01000017.1"/>
</dbReference>
<protein>
    <recommendedName>
        <fullName evidence="4">GLPGLI family protein</fullName>
    </recommendedName>
</protein>
<organism evidence="2 3">
    <name type="scientific">Cnuella takakiae</name>
    <dbReference type="NCBI Taxonomy" id="1302690"/>
    <lineage>
        <taxon>Bacteria</taxon>
        <taxon>Pseudomonadati</taxon>
        <taxon>Bacteroidota</taxon>
        <taxon>Chitinophagia</taxon>
        <taxon>Chitinophagales</taxon>
        <taxon>Chitinophagaceae</taxon>
        <taxon>Cnuella</taxon>
    </lineage>
</organism>
<sequence>MRIALLSILLLPTLAQAQGGAGPAASVGISVQRSSHFYTTFDGFPVNQTRYSRVATGSPYLFDHYLPAIVVLGNGTGYEGVRVRLNLVENELQYRDTKGMERVTKVPMKQLVIRDTVSGTEHTLVNSIALPPDAPKSGWYELLADGPLQLLKLRERRLVTEKPFNSASEEQRIEARDRYFVLHKGKYTEVKKPKDLAPFFATQQKEMDAFQKQQRDRELAWERAATEAVQHYNGLESPPAKAAF</sequence>
<evidence type="ECO:0000313" key="2">
    <source>
        <dbReference type="EMBL" id="SHG05651.1"/>
    </source>
</evidence>